<dbReference type="AlphaFoldDB" id="A0A1R2B5R5"/>
<dbReference type="EMBL" id="MPUH01000941">
    <property type="protein sequence ID" value="OMJ71970.1"/>
    <property type="molecule type" value="Genomic_DNA"/>
</dbReference>
<accession>A0A1R2B5R5</accession>
<organism evidence="1 2">
    <name type="scientific">Stentor coeruleus</name>
    <dbReference type="NCBI Taxonomy" id="5963"/>
    <lineage>
        <taxon>Eukaryota</taxon>
        <taxon>Sar</taxon>
        <taxon>Alveolata</taxon>
        <taxon>Ciliophora</taxon>
        <taxon>Postciliodesmatophora</taxon>
        <taxon>Heterotrichea</taxon>
        <taxon>Heterotrichida</taxon>
        <taxon>Stentoridae</taxon>
        <taxon>Stentor</taxon>
    </lineage>
</organism>
<keyword evidence="2" id="KW-1185">Reference proteome</keyword>
<evidence type="ECO:0000313" key="1">
    <source>
        <dbReference type="EMBL" id="OMJ71970.1"/>
    </source>
</evidence>
<gene>
    <name evidence="1" type="ORF">SteCoe_29706</name>
</gene>
<protein>
    <submittedName>
        <fullName evidence="1">Uncharacterized protein</fullName>
    </submittedName>
</protein>
<dbReference type="Proteomes" id="UP000187209">
    <property type="component" value="Unassembled WGS sequence"/>
</dbReference>
<reference evidence="1 2" key="1">
    <citation type="submission" date="2016-11" db="EMBL/GenBank/DDBJ databases">
        <title>The macronuclear genome of Stentor coeruleus: a giant cell with tiny introns.</title>
        <authorList>
            <person name="Slabodnick M."/>
            <person name="Ruby J.G."/>
            <person name="Reiff S.B."/>
            <person name="Swart E.C."/>
            <person name="Gosai S."/>
            <person name="Prabakaran S."/>
            <person name="Witkowska E."/>
            <person name="Larue G.E."/>
            <person name="Fisher S."/>
            <person name="Freeman R.M."/>
            <person name="Gunawardena J."/>
            <person name="Chu W."/>
            <person name="Stover N.A."/>
            <person name="Gregory B.D."/>
            <person name="Nowacki M."/>
            <person name="Derisi J."/>
            <person name="Roy S.W."/>
            <person name="Marshall W.F."/>
            <person name="Sood P."/>
        </authorList>
    </citation>
    <scope>NUCLEOTIDE SEQUENCE [LARGE SCALE GENOMIC DNA]</scope>
    <source>
        <strain evidence="1">WM001</strain>
    </source>
</reference>
<name>A0A1R2B5R5_9CILI</name>
<proteinExistence type="predicted"/>
<sequence>MFPIQICPSKKFNHRKTHRLLSERTKEIISKCKKGQKAKLYQRRTVIHGKIPKYRRHAYHEHPSVNYENPYRKISLDYPRFNHHREYTPIPKKFFKNVTPEPVDLKYLPKKELYQYQGKDKDCIILLKEIHIENAIMSIFRFY</sequence>
<comment type="caution">
    <text evidence="1">The sequence shown here is derived from an EMBL/GenBank/DDBJ whole genome shotgun (WGS) entry which is preliminary data.</text>
</comment>
<evidence type="ECO:0000313" key="2">
    <source>
        <dbReference type="Proteomes" id="UP000187209"/>
    </source>
</evidence>